<dbReference type="InterPro" id="IPR052178">
    <property type="entry name" value="Sec_Metab_Biosynth_SDR"/>
</dbReference>
<dbReference type="GO" id="GO:0016491">
    <property type="term" value="F:oxidoreductase activity"/>
    <property type="evidence" value="ECO:0007669"/>
    <property type="project" value="UniProtKB-KW"/>
</dbReference>
<sequence>FDPETAQNWADIFALNTIVPFFVVRAFRSPLIKGAHSRPQCTSSVINISSAAAKLNVSPPFLSLAYGPIKTALEKLTLALGTSFAERDIAIRVNALEPGVFASQLKFLESLKTKSVPVTVAPIPVRRHGTWVTTVLGGTDTNPS</sequence>
<dbReference type="Proteomes" id="UP000218334">
    <property type="component" value="Unassembled WGS sequence"/>
</dbReference>
<keyword evidence="3" id="KW-0560">Oxidoreductase</keyword>
<dbReference type="EMBL" id="KZ293453">
    <property type="protein sequence ID" value="PBK64189.1"/>
    <property type="molecule type" value="Genomic_DNA"/>
</dbReference>
<evidence type="ECO:0000256" key="3">
    <source>
        <dbReference type="ARBA" id="ARBA00023002"/>
    </source>
</evidence>
<comment type="similarity">
    <text evidence="1">Belongs to the short-chain dehydrogenases/reductases (SDR) family.</text>
</comment>
<keyword evidence="2" id="KW-0521">NADP</keyword>
<reference evidence="5" key="1">
    <citation type="journal article" date="2017" name="Nat. Ecol. Evol.">
        <title>Genome expansion and lineage-specific genetic innovations in the forest pathogenic fungi Armillaria.</title>
        <authorList>
            <person name="Sipos G."/>
            <person name="Prasanna A.N."/>
            <person name="Walter M.C."/>
            <person name="O'Connor E."/>
            <person name="Balint B."/>
            <person name="Krizsan K."/>
            <person name="Kiss B."/>
            <person name="Hess J."/>
            <person name="Varga T."/>
            <person name="Slot J."/>
            <person name="Riley R."/>
            <person name="Boka B."/>
            <person name="Rigling D."/>
            <person name="Barry K."/>
            <person name="Lee J."/>
            <person name="Mihaltcheva S."/>
            <person name="LaButti K."/>
            <person name="Lipzen A."/>
            <person name="Waldron R."/>
            <person name="Moloney N.M."/>
            <person name="Sperisen C."/>
            <person name="Kredics L."/>
            <person name="Vagvoelgyi C."/>
            <person name="Patrignani A."/>
            <person name="Fitzpatrick D."/>
            <person name="Nagy I."/>
            <person name="Doyle S."/>
            <person name="Anderson J.B."/>
            <person name="Grigoriev I.V."/>
            <person name="Gueldener U."/>
            <person name="Muensterkoetter M."/>
            <person name="Nagy L.G."/>
        </authorList>
    </citation>
    <scope>NUCLEOTIDE SEQUENCE [LARGE SCALE GENOMIC DNA]</scope>
    <source>
        <strain evidence="5">28-4</strain>
    </source>
</reference>
<dbReference type="PRINTS" id="PR00081">
    <property type="entry name" value="GDHRDH"/>
</dbReference>
<evidence type="ECO:0000256" key="1">
    <source>
        <dbReference type="ARBA" id="ARBA00006484"/>
    </source>
</evidence>
<organism evidence="4 5">
    <name type="scientific">Armillaria solidipes</name>
    <dbReference type="NCBI Taxonomy" id="1076256"/>
    <lineage>
        <taxon>Eukaryota</taxon>
        <taxon>Fungi</taxon>
        <taxon>Dikarya</taxon>
        <taxon>Basidiomycota</taxon>
        <taxon>Agaricomycotina</taxon>
        <taxon>Agaricomycetes</taxon>
        <taxon>Agaricomycetidae</taxon>
        <taxon>Agaricales</taxon>
        <taxon>Marasmiineae</taxon>
        <taxon>Physalacriaceae</taxon>
        <taxon>Armillaria</taxon>
    </lineage>
</organism>
<dbReference type="SUPFAM" id="SSF51735">
    <property type="entry name" value="NAD(P)-binding Rossmann-fold domains"/>
    <property type="match status" value="1"/>
</dbReference>
<proteinExistence type="inferred from homology"/>
<name>A0A2H3AZS9_9AGAR</name>
<protein>
    <recommendedName>
        <fullName evidence="6">NAD(P)-binding protein</fullName>
    </recommendedName>
</protein>
<evidence type="ECO:0000256" key="2">
    <source>
        <dbReference type="ARBA" id="ARBA00022857"/>
    </source>
</evidence>
<dbReference type="Gene3D" id="3.40.50.720">
    <property type="entry name" value="NAD(P)-binding Rossmann-like Domain"/>
    <property type="match status" value="1"/>
</dbReference>
<dbReference type="PANTHER" id="PTHR43618:SF8">
    <property type="entry name" value="7ALPHA-HYDROXYSTEROID DEHYDROGENASE"/>
    <property type="match status" value="1"/>
</dbReference>
<dbReference type="InterPro" id="IPR002347">
    <property type="entry name" value="SDR_fam"/>
</dbReference>
<gene>
    <name evidence="4" type="ORF">ARMSODRAFT_893227</name>
</gene>
<dbReference type="PANTHER" id="PTHR43618">
    <property type="entry name" value="7-ALPHA-HYDROXYSTEROID DEHYDROGENASE"/>
    <property type="match status" value="1"/>
</dbReference>
<keyword evidence="5" id="KW-1185">Reference proteome</keyword>
<dbReference type="InterPro" id="IPR036291">
    <property type="entry name" value="NAD(P)-bd_dom_sf"/>
</dbReference>
<evidence type="ECO:0000313" key="5">
    <source>
        <dbReference type="Proteomes" id="UP000218334"/>
    </source>
</evidence>
<evidence type="ECO:0008006" key="6">
    <source>
        <dbReference type="Google" id="ProtNLM"/>
    </source>
</evidence>
<dbReference type="AlphaFoldDB" id="A0A2H3AZS9"/>
<feature type="non-terminal residue" evidence="4">
    <location>
        <position position="1"/>
    </location>
</feature>
<evidence type="ECO:0000313" key="4">
    <source>
        <dbReference type="EMBL" id="PBK64189.1"/>
    </source>
</evidence>
<accession>A0A2H3AZS9</accession>
<dbReference type="Pfam" id="PF13561">
    <property type="entry name" value="adh_short_C2"/>
    <property type="match status" value="1"/>
</dbReference>
<dbReference type="STRING" id="1076256.A0A2H3AZS9"/>